<comment type="subcellular location">
    <subcellularLocation>
        <location evidence="1">Nucleus envelope</location>
    </subcellularLocation>
</comment>
<evidence type="ECO:0000256" key="5">
    <source>
        <dbReference type="ARBA" id="ARBA00022927"/>
    </source>
</evidence>
<accession>A0A0D1WIX1</accession>
<name>A0A0D1WIX1_EXOME</name>
<dbReference type="GO" id="GO:0016973">
    <property type="term" value="P:poly(A)+ mRNA export from nucleus"/>
    <property type="evidence" value="ECO:0007669"/>
    <property type="project" value="TreeGrafter"/>
</dbReference>
<comment type="similarity">
    <text evidence="2">Belongs to the nucleoporin Nup133 family.</text>
</comment>
<keyword evidence="3" id="KW-0813">Transport</keyword>
<dbReference type="Gene3D" id="1.20.58.1380">
    <property type="match status" value="1"/>
</dbReference>
<dbReference type="VEuPathDB" id="FungiDB:PV10_08458"/>
<evidence type="ECO:0000259" key="10">
    <source>
        <dbReference type="Pfam" id="PF08801"/>
    </source>
</evidence>
<dbReference type="GO" id="GO:0000972">
    <property type="term" value="P:transcription-dependent tethering of RNA polymerase II gene DNA at nuclear periphery"/>
    <property type="evidence" value="ECO:0007669"/>
    <property type="project" value="TreeGrafter"/>
</dbReference>
<keyword evidence="12" id="KW-1185">Reference proteome</keyword>
<evidence type="ECO:0008006" key="13">
    <source>
        <dbReference type="Google" id="ProtNLM"/>
    </source>
</evidence>
<feature type="region of interest" description="Disordered" evidence="8">
    <location>
        <begin position="1"/>
        <end position="90"/>
    </location>
</feature>
<dbReference type="Gene3D" id="2.130.10.10">
    <property type="entry name" value="YVTN repeat-like/Quinoprotein amine dehydrogenase"/>
    <property type="match status" value="1"/>
</dbReference>
<organism evidence="11 12">
    <name type="scientific">Exophiala mesophila</name>
    <name type="common">Black yeast-like fungus</name>
    <dbReference type="NCBI Taxonomy" id="212818"/>
    <lineage>
        <taxon>Eukaryota</taxon>
        <taxon>Fungi</taxon>
        <taxon>Dikarya</taxon>
        <taxon>Ascomycota</taxon>
        <taxon>Pezizomycotina</taxon>
        <taxon>Eurotiomycetes</taxon>
        <taxon>Chaetothyriomycetidae</taxon>
        <taxon>Chaetothyriales</taxon>
        <taxon>Herpotrichiellaceae</taxon>
        <taxon>Exophiala</taxon>
    </lineage>
</organism>
<dbReference type="OrthoDB" id="103454at2759"/>
<dbReference type="GO" id="GO:0006606">
    <property type="term" value="P:protein import into nucleus"/>
    <property type="evidence" value="ECO:0007669"/>
    <property type="project" value="TreeGrafter"/>
</dbReference>
<dbReference type="STRING" id="212818.A0A0D1WIX1"/>
<dbReference type="Pfam" id="PF08801">
    <property type="entry name" value="Nucleoporin_N"/>
    <property type="match status" value="1"/>
</dbReference>
<protein>
    <recommendedName>
        <fullName evidence="13">Nucleoporin Nup133/Nup155-like C-terminal domain-containing protein</fullName>
    </recommendedName>
</protein>
<evidence type="ECO:0000256" key="7">
    <source>
        <dbReference type="ARBA" id="ARBA00023242"/>
    </source>
</evidence>
<keyword evidence="4" id="KW-0509">mRNA transport</keyword>
<feature type="domain" description="Nucleoporin Nup133/Nup155-like N-terminal" evidence="10">
    <location>
        <begin position="98"/>
        <end position="515"/>
    </location>
</feature>
<dbReference type="InterPro" id="IPR007187">
    <property type="entry name" value="Nucleoporin_Nup133/Nup155_C"/>
</dbReference>
<dbReference type="HOGENOM" id="CLU_002493_0_0_1"/>
<sequence>MFSADQPRPHSTRPKRNRQSAGKDEPRLPLPKRKRLQKDTYEPLTEASLNEVAGRDITESKSHGQSTQSAQSKEITIRSKKLPEKRSERGATAALTLTNNDFYTVNQLPALPDQIRNHPSLPYSCIICPEYGYALALTHSDALIWPFNSSASTPSLRDIISFKLPFPPASVNDPLPVAAFTARSASGEPGLVVISSRWGKIVYWETLSSASSFIPGQAASGIQASIPNYMSSEVVEEVINAEPSGFILALRTGRVAHLTLRDQMGRPNIGVMFLRKDSNVSGIFGSIRNVLAGHRGKGTAIIKAGGSRKGQRDIVVATEDANLEFWNTNATVGNSLETSFSFKEEILEALKALVPDTTMNFKVLDLELSAGPSTARRESRGAPMMVLVSLSVQDRTQYYLVEMVVDQEAKVKVVHPIKCYQSPITEQESWRPRLCLSKSQPVAFILFENAVVLFSLARIRESPSSQLLMERHSLPDPFQDVIRFQEGTIYKILGYALESGKQATVLFGVQGFGIVKLSSHLGETEELDVDDLEERITAKSKIEQAIFFGTIKQNPFDLKNPSQTFSRQEVEKAAIEISLEILSSTSKYLPRSTPQIEQQMRLRAKAMDDLVSYVLSHYSISRVARFELLLNAEKLAGAQAIWKTQEAIQRKYPQKDREMSYLDFTLRALHESRQKYPNADKGENDRVRHWLVNSVEMIGYLMSELVSCIKELAPMDVTDPNVIADYLLEAVDIWIATYQAVLKFREDNAPHYGLSDEVFEDGVLKTGFPVELPHPWTSVQEPFGYAQKLIYDICKFLEDWKTLIPKKKKKAPTNDDGKPYDAPNKATIKDLASRLYDEVLLFSKIAKEEAIQAELRLRAEPGSSPDIVEDEVRAIRKEYRDRLRHVLVAISKFNIVGAIQLAENFQDFGALVDLHYAYYRHLQVEIKQDPSLQTTNTTKLEEMQDRAETYFERFGKGWAYANFSQLVADGEYGSLLLKGQEDQSKQKFLNWFFRKSQKLGQRLGKLSWISDVISSANFGRAEKTLLEVAQEETDDVWNKKIQLSLAKLAGLAAGEEDRTKYDRDIELISIQELVHSHVAGVVGPTVDDKAAIELGNEIFASKVVSKMPGLGRQLKIGLSMLLKQAPLSAEELVDVLTLMDPVEFTGSPEDEPGVLGREFALALKVVDFSGLSQSSQDNLRTIIWRRAMIRDDWAILNETGGKADEVVEAAMQETSLFKTLQLALLEQLQNGDHLYLVSPSEILDKDVFPKDVRDRCLESDVEAIEKDMVQEQAKLRKFVETGRLDEHYGGLVTSAEKAVRAYQDQQGDAMAQDVSGVEESNDV</sequence>
<evidence type="ECO:0000313" key="11">
    <source>
        <dbReference type="EMBL" id="KIV88820.1"/>
    </source>
</evidence>
<feature type="compositionally biased region" description="Basic and acidic residues" evidence="8">
    <location>
        <begin position="75"/>
        <end position="89"/>
    </location>
</feature>
<evidence type="ECO:0000256" key="6">
    <source>
        <dbReference type="ARBA" id="ARBA00023010"/>
    </source>
</evidence>
<keyword evidence="6" id="KW-0811">Translocation</keyword>
<dbReference type="InterPro" id="IPR014908">
    <property type="entry name" value="Nucleoporin_Nup133/Nup155_N"/>
</dbReference>
<dbReference type="InterPro" id="IPR015943">
    <property type="entry name" value="WD40/YVTN_repeat-like_dom_sf"/>
</dbReference>
<dbReference type="PANTHER" id="PTHR13405:SF11">
    <property type="entry name" value="NUCLEAR PORE COMPLEX PROTEIN NUP133"/>
    <property type="match status" value="1"/>
</dbReference>
<dbReference type="Pfam" id="PF03177">
    <property type="entry name" value="Nucleoporin_C"/>
    <property type="match status" value="1"/>
</dbReference>
<dbReference type="OMA" id="HVATLLW"/>
<feature type="domain" description="Nucleoporin Nup133/Nup155-like C-terminal" evidence="9">
    <location>
        <begin position="628"/>
        <end position="1287"/>
    </location>
</feature>
<dbReference type="SUPFAM" id="SSF117289">
    <property type="entry name" value="Nucleoporin domain"/>
    <property type="match status" value="1"/>
</dbReference>
<feature type="compositionally biased region" description="Polar residues" evidence="8">
    <location>
        <begin position="63"/>
        <end position="74"/>
    </location>
</feature>
<dbReference type="PANTHER" id="PTHR13405">
    <property type="entry name" value="NUCLEAR PORE COMPLEX PROTEIN NUP133"/>
    <property type="match status" value="1"/>
</dbReference>
<gene>
    <name evidence="11" type="ORF">PV10_08458</name>
</gene>
<keyword evidence="5" id="KW-0653">Protein transport</keyword>
<dbReference type="Proteomes" id="UP000054302">
    <property type="component" value="Unassembled WGS sequence"/>
</dbReference>
<proteinExistence type="inferred from homology"/>
<dbReference type="InterPro" id="IPR037624">
    <property type="entry name" value="Nup133-like"/>
</dbReference>
<dbReference type="GO" id="GO:0031080">
    <property type="term" value="C:nuclear pore outer ring"/>
    <property type="evidence" value="ECO:0007669"/>
    <property type="project" value="TreeGrafter"/>
</dbReference>
<dbReference type="Gene3D" id="1.25.40.700">
    <property type="match status" value="1"/>
</dbReference>
<evidence type="ECO:0000256" key="8">
    <source>
        <dbReference type="SAM" id="MobiDB-lite"/>
    </source>
</evidence>
<feature type="compositionally biased region" description="Basic and acidic residues" evidence="8">
    <location>
        <begin position="53"/>
        <end position="62"/>
    </location>
</feature>
<evidence type="ECO:0000256" key="4">
    <source>
        <dbReference type="ARBA" id="ARBA00022816"/>
    </source>
</evidence>
<evidence type="ECO:0000256" key="1">
    <source>
        <dbReference type="ARBA" id="ARBA00004259"/>
    </source>
</evidence>
<evidence type="ECO:0000259" key="9">
    <source>
        <dbReference type="Pfam" id="PF03177"/>
    </source>
</evidence>
<evidence type="ECO:0000313" key="12">
    <source>
        <dbReference type="Proteomes" id="UP000054302"/>
    </source>
</evidence>
<dbReference type="GeneID" id="27326303"/>
<evidence type="ECO:0000256" key="2">
    <source>
        <dbReference type="ARBA" id="ARBA00005569"/>
    </source>
</evidence>
<dbReference type="GO" id="GO:0017056">
    <property type="term" value="F:structural constituent of nuclear pore"/>
    <property type="evidence" value="ECO:0007669"/>
    <property type="project" value="InterPro"/>
</dbReference>
<dbReference type="RefSeq" id="XP_016220394.1">
    <property type="nucleotide sequence ID" value="XM_016373483.1"/>
</dbReference>
<keyword evidence="7" id="KW-0539">Nucleus</keyword>
<evidence type="ECO:0000256" key="3">
    <source>
        <dbReference type="ARBA" id="ARBA00022448"/>
    </source>
</evidence>
<dbReference type="EMBL" id="KN847525">
    <property type="protein sequence ID" value="KIV88820.1"/>
    <property type="molecule type" value="Genomic_DNA"/>
</dbReference>
<reference evidence="11 12" key="1">
    <citation type="submission" date="2015-01" db="EMBL/GenBank/DDBJ databases">
        <title>The Genome Sequence of Exophiala mesophila CBS40295.</title>
        <authorList>
            <consortium name="The Broad Institute Genomics Platform"/>
            <person name="Cuomo C."/>
            <person name="de Hoog S."/>
            <person name="Gorbushina A."/>
            <person name="Stielow B."/>
            <person name="Teixiera M."/>
            <person name="Abouelleil A."/>
            <person name="Chapman S.B."/>
            <person name="Priest M."/>
            <person name="Young S.K."/>
            <person name="Wortman J."/>
            <person name="Nusbaum C."/>
            <person name="Birren B."/>
        </authorList>
    </citation>
    <scope>NUCLEOTIDE SEQUENCE [LARGE SCALE GENOMIC DNA]</scope>
    <source>
        <strain evidence="11 12">CBS 40295</strain>
    </source>
</reference>